<keyword evidence="5 10" id="KW-0507">mRNA processing</keyword>
<dbReference type="InterPro" id="IPR034102">
    <property type="entry name" value="Sm_D1"/>
</dbReference>
<feature type="compositionally biased region" description="Basic residues" evidence="11">
    <location>
        <begin position="111"/>
        <end position="120"/>
    </location>
</feature>
<dbReference type="OrthoDB" id="9626941at2759"/>
<evidence type="ECO:0000256" key="11">
    <source>
        <dbReference type="SAM" id="MobiDB-lite"/>
    </source>
</evidence>
<evidence type="ECO:0000256" key="9">
    <source>
        <dbReference type="ARBA" id="ARBA00023274"/>
    </source>
</evidence>
<dbReference type="Pfam" id="PF01423">
    <property type="entry name" value="LSM"/>
    <property type="match status" value="1"/>
</dbReference>
<dbReference type="FunCoup" id="A0A0H2RB40">
    <property type="interactions" value="621"/>
</dbReference>
<evidence type="ECO:0000313" key="13">
    <source>
        <dbReference type="EMBL" id="KLO09085.1"/>
    </source>
</evidence>
<keyword evidence="7 10" id="KW-0508">mRNA splicing</keyword>
<dbReference type="SUPFAM" id="SSF50182">
    <property type="entry name" value="Sm-like ribonucleoproteins"/>
    <property type="match status" value="1"/>
</dbReference>
<evidence type="ECO:0000259" key="12">
    <source>
        <dbReference type="PROSITE" id="PS52002"/>
    </source>
</evidence>
<feature type="domain" description="Sm" evidence="12">
    <location>
        <begin position="2"/>
        <end position="74"/>
    </location>
</feature>
<gene>
    <name evidence="13" type="ORF">SCHPADRAFT_916769</name>
</gene>
<keyword evidence="4" id="KW-0963">Cytoplasm</keyword>
<keyword evidence="8 10" id="KW-0539">Nucleus</keyword>
<dbReference type="InParanoid" id="A0A0H2RB40"/>
<dbReference type="AlphaFoldDB" id="A0A0H2RB40"/>
<reference evidence="13 14" key="1">
    <citation type="submission" date="2015-04" db="EMBL/GenBank/DDBJ databases">
        <title>Complete genome sequence of Schizopora paradoxa KUC8140, a cosmopolitan wood degrader in East Asia.</title>
        <authorList>
            <consortium name="DOE Joint Genome Institute"/>
            <person name="Min B."/>
            <person name="Park H."/>
            <person name="Jang Y."/>
            <person name="Kim J.-J."/>
            <person name="Kim K.H."/>
            <person name="Pangilinan J."/>
            <person name="Lipzen A."/>
            <person name="Riley R."/>
            <person name="Grigoriev I.V."/>
            <person name="Spatafora J.W."/>
            <person name="Choi I.-G."/>
        </authorList>
    </citation>
    <scope>NUCLEOTIDE SEQUENCE [LARGE SCALE GENOMIC DNA]</scope>
    <source>
        <strain evidence="13 14">KUC8140</strain>
    </source>
</reference>
<sequence>MKLVRFLMKLNNETVTIELKNGSVVHGTITGVDMQMNTHLKTVKMTTRNREPQSLDTLSIRGNNVRYFILPDALPLDTLLVDDAPKPKGGRKKDDSRGRGGRGGRGDRARGRGRGRGRGR</sequence>
<dbReference type="PANTHER" id="PTHR23338">
    <property type="entry name" value="SMALL NUCLEAR RIBONUCLEOPROTEIN SM"/>
    <property type="match status" value="1"/>
</dbReference>
<keyword evidence="9 10" id="KW-0687">Ribonucleoprotein</keyword>
<dbReference type="GO" id="GO:0000387">
    <property type="term" value="P:spliceosomal snRNP assembly"/>
    <property type="evidence" value="ECO:0007669"/>
    <property type="project" value="UniProtKB-UniRule"/>
</dbReference>
<keyword evidence="14" id="KW-1185">Reference proteome</keyword>
<evidence type="ECO:0000256" key="2">
    <source>
        <dbReference type="ARBA" id="ARBA00004496"/>
    </source>
</evidence>
<dbReference type="FunFam" id="2.30.30.100:FF:000016">
    <property type="entry name" value="Small nuclear ribonucleoprotein Sm D1"/>
    <property type="match status" value="1"/>
</dbReference>
<dbReference type="InterPro" id="IPR010920">
    <property type="entry name" value="LSM_dom_sf"/>
</dbReference>
<protein>
    <recommendedName>
        <fullName evidence="10">Small nuclear ribonucleoprotein Sm D1</fullName>
    </recommendedName>
    <alternativeName>
        <fullName evidence="10">snRNP core protein D1</fullName>
    </alternativeName>
</protein>
<dbReference type="InterPro" id="IPR047575">
    <property type="entry name" value="Sm"/>
</dbReference>
<accession>A0A0H2RB40</accession>
<comment type="function">
    <text evidence="10">Plays a role in pre-mRNA splicing as a core component of the spliceosomal U1, U2, U4 and U5 small nuclear ribonucleoproteins (snRNPs), the building blocks of the spliceosome.</text>
</comment>
<comment type="similarity">
    <text evidence="3 10">Belongs to the snRNP core protein family.</text>
</comment>
<dbReference type="CDD" id="cd01724">
    <property type="entry name" value="Sm_D1"/>
    <property type="match status" value="1"/>
</dbReference>
<dbReference type="GO" id="GO:0003723">
    <property type="term" value="F:RNA binding"/>
    <property type="evidence" value="ECO:0007669"/>
    <property type="project" value="InterPro"/>
</dbReference>
<proteinExistence type="inferred from homology"/>
<dbReference type="GO" id="GO:0005737">
    <property type="term" value="C:cytoplasm"/>
    <property type="evidence" value="ECO:0007669"/>
    <property type="project" value="UniProtKB-SubCell"/>
</dbReference>
<keyword evidence="6" id="KW-0747">Spliceosome</keyword>
<feature type="region of interest" description="Disordered" evidence="11">
    <location>
        <begin position="79"/>
        <end position="120"/>
    </location>
</feature>
<dbReference type="STRING" id="27342.A0A0H2RB40"/>
<dbReference type="InterPro" id="IPR001163">
    <property type="entry name" value="Sm_dom_euk/arc"/>
</dbReference>
<evidence type="ECO:0000256" key="6">
    <source>
        <dbReference type="ARBA" id="ARBA00022728"/>
    </source>
</evidence>
<evidence type="ECO:0000256" key="10">
    <source>
        <dbReference type="RuleBase" id="RU365054"/>
    </source>
</evidence>
<dbReference type="GO" id="GO:0005681">
    <property type="term" value="C:spliceosomal complex"/>
    <property type="evidence" value="ECO:0007669"/>
    <property type="project" value="UniProtKB-KW"/>
</dbReference>
<evidence type="ECO:0000256" key="8">
    <source>
        <dbReference type="ARBA" id="ARBA00023242"/>
    </source>
</evidence>
<name>A0A0H2RB40_9AGAM</name>
<evidence type="ECO:0000256" key="5">
    <source>
        <dbReference type="ARBA" id="ARBA00022664"/>
    </source>
</evidence>
<dbReference type="EMBL" id="KQ086067">
    <property type="protein sequence ID" value="KLO09085.1"/>
    <property type="molecule type" value="Genomic_DNA"/>
</dbReference>
<dbReference type="Gene3D" id="2.30.30.100">
    <property type="match status" value="1"/>
</dbReference>
<dbReference type="InterPro" id="IPR027141">
    <property type="entry name" value="LSm4/Sm_D1/D3"/>
</dbReference>
<evidence type="ECO:0000256" key="4">
    <source>
        <dbReference type="ARBA" id="ARBA00022490"/>
    </source>
</evidence>
<dbReference type="SMART" id="SM00651">
    <property type="entry name" value="Sm"/>
    <property type="match status" value="1"/>
</dbReference>
<comment type="subcellular location">
    <subcellularLocation>
        <location evidence="2">Cytoplasm</location>
    </subcellularLocation>
    <subcellularLocation>
        <location evidence="1 10">Nucleus</location>
    </subcellularLocation>
</comment>
<feature type="compositionally biased region" description="Basic and acidic residues" evidence="11">
    <location>
        <begin position="92"/>
        <end position="110"/>
    </location>
</feature>
<dbReference type="PROSITE" id="PS52002">
    <property type="entry name" value="SM"/>
    <property type="match status" value="1"/>
</dbReference>
<organism evidence="13 14">
    <name type="scientific">Schizopora paradoxa</name>
    <dbReference type="NCBI Taxonomy" id="27342"/>
    <lineage>
        <taxon>Eukaryota</taxon>
        <taxon>Fungi</taxon>
        <taxon>Dikarya</taxon>
        <taxon>Basidiomycota</taxon>
        <taxon>Agaricomycotina</taxon>
        <taxon>Agaricomycetes</taxon>
        <taxon>Hymenochaetales</taxon>
        <taxon>Schizoporaceae</taxon>
        <taxon>Schizopora</taxon>
    </lineage>
</organism>
<dbReference type="Proteomes" id="UP000053477">
    <property type="component" value="Unassembled WGS sequence"/>
</dbReference>
<evidence type="ECO:0000256" key="3">
    <source>
        <dbReference type="ARBA" id="ARBA00008146"/>
    </source>
</evidence>
<dbReference type="GO" id="GO:0097525">
    <property type="term" value="C:spliceosomal snRNP complex"/>
    <property type="evidence" value="ECO:0007669"/>
    <property type="project" value="UniProtKB-ARBA"/>
</dbReference>
<evidence type="ECO:0000256" key="7">
    <source>
        <dbReference type="ARBA" id="ARBA00023187"/>
    </source>
</evidence>
<evidence type="ECO:0000256" key="1">
    <source>
        <dbReference type="ARBA" id="ARBA00004123"/>
    </source>
</evidence>
<evidence type="ECO:0000313" key="14">
    <source>
        <dbReference type="Proteomes" id="UP000053477"/>
    </source>
</evidence>